<feature type="domain" description="Acyl-CoA dehydrogenase-like C-terminal" evidence="9">
    <location>
        <begin position="458"/>
        <end position="560"/>
    </location>
</feature>
<dbReference type="Gene3D" id="1.20.140.10">
    <property type="entry name" value="Butyryl-CoA Dehydrogenase, subunit A, domain 3"/>
    <property type="match status" value="2"/>
</dbReference>
<dbReference type="SUPFAM" id="SSF47203">
    <property type="entry name" value="Acyl-CoA dehydrogenase C-terminal domain-like"/>
    <property type="match status" value="1"/>
</dbReference>
<accession>A0ABW5REX4</accession>
<keyword evidence="11" id="KW-1185">Reference proteome</keyword>
<organism evidence="10 11">
    <name type="scientific">Marinicrinis sediminis</name>
    <dbReference type="NCBI Taxonomy" id="1652465"/>
    <lineage>
        <taxon>Bacteria</taxon>
        <taxon>Bacillati</taxon>
        <taxon>Bacillota</taxon>
        <taxon>Bacilli</taxon>
        <taxon>Bacillales</taxon>
        <taxon>Paenibacillaceae</taxon>
    </lineage>
</organism>
<dbReference type="InterPro" id="IPR009075">
    <property type="entry name" value="AcylCo_DH/oxidase_C"/>
</dbReference>
<dbReference type="InterPro" id="IPR006091">
    <property type="entry name" value="Acyl-CoA_Oxase/DH_mid-dom"/>
</dbReference>
<evidence type="ECO:0000313" key="11">
    <source>
        <dbReference type="Proteomes" id="UP001597497"/>
    </source>
</evidence>
<dbReference type="InterPro" id="IPR036250">
    <property type="entry name" value="AcylCo_DH-like_C"/>
</dbReference>
<dbReference type="PROSITE" id="PS00073">
    <property type="entry name" value="ACYL_COA_DH_2"/>
    <property type="match status" value="1"/>
</dbReference>
<feature type="domain" description="Acyl-CoA dehydrogenase/oxidase C-terminal" evidence="6">
    <location>
        <begin position="249"/>
        <end position="409"/>
    </location>
</feature>
<dbReference type="Proteomes" id="UP001597497">
    <property type="component" value="Unassembled WGS sequence"/>
</dbReference>
<evidence type="ECO:0000256" key="5">
    <source>
        <dbReference type="RuleBase" id="RU362125"/>
    </source>
</evidence>
<keyword evidence="5" id="KW-0560">Oxidoreductase</keyword>
<evidence type="ECO:0000259" key="7">
    <source>
        <dbReference type="Pfam" id="PF02770"/>
    </source>
</evidence>
<dbReference type="PROSITE" id="PS00072">
    <property type="entry name" value="ACYL_COA_DH_1"/>
    <property type="match status" value="1"/>
</dbReference>
<reference evidence="11" key="1">
    <citation type="journal article" date="2019" name="Int. J. Syst. Evol. Microbiol.">
        <title>The Global Catalogue of Microorganisms (GCM) 10K type strain sequencing project: providing services to taxonomists for standard genome sequencing and annotation.</title>
        <authorList>
            <consortium name="The Broad Institute Genomics Platform"/>
            <consortium name="The Broad Institute Genome Sequencing Center for Infectious Disease"/>
            <person name="Wu L."/>
            <person name="Ma J."/>
        </authorList>
    </citation>
    <scope>NUCLEOTIDE SEQUENCE [LARGE SCALE GENOMIC DNA]</scope>
    <source>
        <strain evidence="11">KCTC 33676</strain>
    </source>
</reference>
<evidence type="ECO:0000256" key="1">
    <source>
        <dbReference type="ARBA" id="ARBA00001974"/>
    </source>
</evidence>
<evidence type="ECO:0000256" key="4">
    <source>
        <dbReference type="ARBA" id="ARBA00022827"/>
    </source>
</evidence>
<dbReference type="PANTHER" id="PTHR43884">
    <property type="entry name" value="ACYL-COA DEHYDROGENASE"/>
    <property type="match status" value="1"/>
</dbReference>
<comment type="similarity">
    <text evidence="2 5">Belongs to the acyl-CoA dehydrogenase family.</text>
</comment>
<dbReference type="Pfam" id="PF21263">
    <property type="entry name" value="Acyl-CoA-dh_C"/>
    <property type="match status" value="1"/>
</dbReference>
<evidence type="ECO:0000256" key="2">
    <source>
        <dbReference type="ARBA" id="ARBA00009347"/>
    </source>
</evidence>
<evidence type="ECO:0000313" key="10">
    <source>
        <dbReference type="EMBL" id="MFD2673155.1"/>
    </source>
</evidence>
<evidence type="ECO:0000259" key="6">
    <source>
        <dbReference type="Pfam" id="PF00441"/>
    </source>
</evidence>
<dbReference type="EMBL" id="JBHUMM010000043">
    <property type="protein sequence ID" value="MFD2673155.1"/>
    <property type="molecule type" value="Genomic_DNA"/>
</dbReference>
<dbReference type="InterPro" id="IPR006089">
    <property type="entry name" value="Acyl-CoA_DH_CS"/>
</dbReference>
<dbReference type="Pfam" id="PF02770">
    <property type="entry name" value="Acyl-CoA_dh_M"/>
    <property type="match status" value="1"/>
</dbReference>
<dbReference type="RefSeq" id="WP_379930712.1">
    <property type="nucleotide sequence ID" value="NZ_JBHUMM010000043.1"/>
</dbReference>
<feature type="domain" description="Acyl-CoA dehydrogenase/oxidase N-terminal" evidence="8">
    <location>
        <begin position="28"/>
        <end position="140"/>
    </location>
</feature>
<dbReference type="Gene3D" id="2.40.110.10">
    <property type="entry name" value="Butyryl-CoA Dehydrogenase, subunit A, domain 2"/>
    <property type="match status" value="1"/>
</dbReference>
<gene>
    <name evidence="10" type="ORF">ACFSUC_16405</name>
</gene>
<evidence type="ECO:0000259" key="8">
    <source>
        <dbReference type="Pfam" id="PF02771"/>
    </source>
</evidence>
<feature type="domain" description="Acyl-CoA oxidase/dehydrogenase middle" evidence="7">
    <location>
        <begin position="144"/>
        <end position="237"/>
    </location>
</feature>
<keyword evidence="4 5" id="KW-0274">FAD</keyword>
<dbReference type="PANTHER" id="PTHR43884:SF12">
    <property type="entry name" value="ISOVALERYL-COA DEHYDROGENASE, MITOCHONDRIAL-RELATED"/>
    <property type="match status" value="1"/>
</dbReference>
<dbReference type="Pfam" id="PF02771">
    <property type="entry name" value="Acyl-CoA_dh_N"/>
    <property type="match status" value="1"/>
</dbReference>
<keyword evidence="3 5" id="KW-0285">Flavoprotein</keyword>
<evidence type="ECO:0000259" key="9">
    <source>
        <dbReference type="Pfam" id="PF21263"/>
    </source>
</evidence>
<dbReference type="InterPro" id="IPR037069">
    <property type="entry name" value="AcylCoA_DH/ox_N_sf"/>
</dbReference>
<dbReference type="InterPro" id="IPR009100">
    <property type="entry name" value="AcylCoA_DH/oxidase_NM_dom_sf"/>
</dbReference>
<comment type="caution">
    <text evidence="10">The sequence shown here is derived from an EMBL/GenBank/DDBJ whole genome shotgun (WGS) entry which is preliminary data.</text>
</comment>
<evidence type="ECO:0000256" key="3">
    <source>
        <dbReference type="ARBA" id="ARBA00022630"/>
    </source>
</evidence>
<dbReference type="Pfam" id="PF00441">
    <property type="entry name" value="Acyl-CoA_dh_1"/>
    <property type="match status" value="1"/>
</dbReference>
<dbReference type="InterPro" id="IPR049426">
    <property type="entry name" value="Acyl-CoA-dh-like_C"/>
</dbReference>
<sequence>MARKWVQGGAFVMEQVDILQMVTPEDFTEEQLLIAQTTRDFIEKEVLPVDAQLEALDYPLTVSLLKKAGDTGLLSADIPESYGGLELDKVTSTLISEELARGSSLALSIGAHVGIGTLPIVFFGNEEQKAKYLPLLATGEKIAAYCLTEPSSGSDALSAKTTAALSEDGAHYVLNGSKLYITNAGFADLFIVYAKIDGKHFSAFIVEKGMPGFSMGPEEKKMGIKGSSTRPLYFEDVRIPAGQLLGEKGKGHVIAFNILNMGRFKLAAGCLGAAKESIELSADYAITRKQFGKALADFPLIQQKLAQMNTLAYVLESMVYRTSGAIDQRFREQPPVDGMETAQAIAEYAIECSINKVFATEALQSICDEGVQIHGGYGYIQEYKIERIYRDARINRIFEGTNEINRLLIPGMLLKKAMKGELSLFESMRQLEKELMNPMTSPQSASLLDQLNVLLDQSKRLLLYIGGLAVQTYGEQLEEQQEVLAGFADLMIDLYAMESCLARTSKRYRQSGEEAALLAVQMTQLFMEQTFEKQPIIARKLLTTMSDGDERRMHLSILKKLTKFQPGHHVGLGREIAKRVIEQKGYSV</sequence>
<comment type="cofactor">
    <cofactor evidence="1 5">
        <name>FAD</name>
        <dbReference type="ChEBI" id="CHEBI:57692"/>
    </cofactor>
</comment>
<name>A0ABW5REX4_9BACL</name>
<dbReference type="Gene3D" id="1.10.540.10">
    <property type="entry name" value="Acyl-CoA dehydrogenase/oxidase, N-terminal domain"/>
    <property type="match status" value="1"/>
</dbReference>
<protein>
    <submittedName>
        <fullName evidence="10">Acyl-CoA dehydrogenase family protein</fullName>
    </submittedName>
</protein>
<dbReference type="InterPro" id="IPR013786">
    <property type="entry name" value="AcylCoA_DH/ox_N"/>
</dbReference>
<dbReference type="InterPro" id="IPR046373">
    <property type="entry name" value="Acyl-CoA_Oxase/DH_mid-dom_sf"/>
</dbReference>
<proteinExistence type="inferred from homology"/>
<dbReference type="SUPFAM" id="SSF56645">
    <property type="entry name" value="Acyl-CoA dehydrogenase NM domain-like"/>
    <property type="match status" value="1"/>
</dbReference>